<dbReference type="Pfam" id="PF25534">
    <property type="entry name" value="DUF7918"/>
    <property type="match status" value="1"/>
</dbReference>
<dbReference type="Proteomes" id="UP000650533">
    <property type="component" value="Chromosome 16"/>
</dbReference>
<accession>A0A8H8T2W2</accession>
<feature type="region of interest" description="Disordered" evidence="2">
    <location>
        <begin position="1637"/>
        <end position="1686"/>
    </location>
</feature>
<dbReference type="InterPro" id="IPR024983">
    <property type="entry name" value="CHAT_dom"/>
</dbReference>
<evidence type="ECO:0000259" key="3">
    <source>
        <dbReference type="Pfam" id="PF12770"/>
    </source>
</evidence>
<evidence type="ECO:0000313" key="5">
    <source>
        <dbReference type="EMBL" id="QRW26739.1"/>
    </source>
</evidence>
<dbReference type="SUPFAM" id="SSF81901">
    <property type="entry name" value="HCP-like"/>
    <property type="match status" value="1"/>
</dbReference>
<dbReference type="PROSITE" id="PS50005">
    <property type="entry name" value="TPR"/>
    <property type="match status" value="1"/>
</dbReference>
<dbReference type="EMBL" id="CP059673">
    <property type="protein sequence ID" value="QRW26739.1"/>
    <property type="molecule type" value="Genomic_DNA"/>
</dbReference>
<sequence>MPEDCARHLQLVYSIYSVLYPLPSDSFGAGTDYVDLCVRCEILAVAYTSMEDTQFHIRGWLSNLGQSYKNRFEILGNIDDLNLSIEYQRQSISLAPDAHVDMAAQLTGLGCKYMTRFEQLGELEDVENAMGSFEKAIVLTPKEDFNISNRLDNLGLVYYSRFERLGRIEDINKAIELQNQVVSAEVEGHPDAPDWFSNLGNSYLSRFGATCKQEDLNNAIYCHKKAISLTPEGEDSEGLSSRLNNLGNSCMARFEYCGQEEDMARAIEYQTRSVSLLPENHPNLATYLANLSASHLARFEHIGELVDINKSLELQLNSLSLFSTSGEHCDLGGIFNNLGNCYATRFRRSGSAEDINNAIEYHTKATELTNDENPSTPIWLNNLSGSYSSRFDLSGNLDDLKKAINYANHALAITPEKHPLMASRLTNLGNLYTSRFDRFDEVHDIEKAIEFHSKAVLLFPTGHEDLPVGLNSLGNSYMSRFRRNNNLTDITKAIEHHGHAISMVSRSHPAISTYLNSLGLSYAYRFGYLGDQEDMNQAILYHKEAIQLTPADHPLLPKWLANLGSSLVDRFQHHHELEDLNQAIENQSRAITLTPEGHTDMCTRLMHLGAWFGLRFDRLGCLKDIDTAIDLQVQAVLTSPDGHPNNALWLDNLAMSYTARFGHLKETKDIDLAIKHQTKAVTLVSEGNTTLPGRLNNLSCSHLQRFSNSEALEDLNSAIEYQRKALLLIPKDHIHTHGILSNLATTYLSRFEAAADLADIDQAIELYSHAVSTAPEDHVYRLSSMNHLGRSLRHRFTVTRNLKDIDDAIEYHSYALSKTPDDDMNAPMQLRDLGKAYSHRFRIMADATSLGNALKCFGKAAQSRATDPTQRFLAACDWIDLSSGHAGSELLKVCEVAMDLVPEIVWIGSTIAQRYNDIRRIRNIARRATAVAIQASKYSLALEWLEQGQSIVWNQVLRLRSPLDELRSVNPILASRLAQVSKSLHDAGSLPSNFTEIFEDPRESERVAQKRHRLAEDYENTLIQVRQTPGFENFLRPKRLCELLPAAHKGPVVLINVDKSRCDALVITPSSTDVFLVPLFRISYNQIVQLRDRIERSLEDLCFRKQSNYRRPLMLSQEENPQNQDFEFVLSTIWTGITKPVLDFLGYKASQELPTSSIDSTPHITWCTTGPLSSLPLHAAGNYSETGAKVFQYVISSYTPTLGAVIPGHSPELCVASSVLGIAQENTPGQGHLPGTTNELSRISEHAKAPIIFSRLTGSCATTLATLDAMEQHDWIHLACHATQDIAEPTESGFFLHDGILALSRIAQEDLKGKGLAFLSACQTATGDRSLTDESVHLASGMLMAGYPSVIATSWSIVDCDAPLIADTIYQFLLKDGKMNHRDTAKALHVAVEKLHFSMFLKSLGLRVYITDASGSPLSEYQEVKTADNAIEYMQFHAYHTWVDQDFPRCWIPSVEGANFQIHWEVLDRTPMAAGCCSCATPYFDGVKLKSKIAPNGKNKGRLYGHPVAPSTIRLYQFGKRTFTDEEDTSVANAMAVEDLGTIRLKIEWGQCVQKDKRTLRRFTDPRPAPVHEKLAKKGFWDSAGLGQTAEVHLPAFGKFIRKEEASCGNFVFRYASEDSLKAQGIMPIVSKIESTPKSEDIKKSEPLDIQLGRKRVRAARPEASGSDTVEDDDRIPPPLAKKHKP</sequence>
<protein>
    <submittedName>
        <fullName evidence="5">CHAT domain protein</fullName>
    </submittedName>
</protein>
<proteinExistence type="predicted"/>
<dbReference type="SMART" id="SM00028">
    <property type="entry name" value="TPR"/>
    <property type="match status" value="11"/>
</dbReference>
<feature type="repeat" description="TPR" evidence="1">
    <location>
        <begin position="744"/>
        <end position="777"/>
    </location>
</feature>
<evidence type="ECO:0000256" key="2">
    <source>
        <dbReference type="SAM" id="MobiDB-lite"/>
    </source>
</evidence>
<dbReference type="InterPro" id="IPR011990">
    <property type="entry name" value="TPR-like_helical_dom_sf"/>
</dbReference>
<feature type="domain" description="DUF7918" evidence="4">
    <location>
        <begin position="1413"/>
        <end position="1628"/>
    </location>
</feature>
<gene>
    <name evidence="5" type="ORF">RhiXN_01334</name>
</gene>
<dbReference type="PANTHER" id="PTHR19959:SF119">
    <property type="entry name" value="FUNGAL LIPASE-LIKE DOMAIN-CONTAINING PROTEIN"/>
    <property type="match status" value="1"/>
</dbReference>
<dbReference type="PANTHER" id="PTHR19959">
    <property type="entry name" value="KINESIN LIGHT CHAIN"/>
    <property type="match status" value="1"/>
</dbReference>
<reference evidence="5" key="1">
    <citation type="submission" date="2020-05" db="EMBL/GenBank/DDBJ databases">
        <title>Evolutionary and genomic comparisons of hybrid uninucleate and nonhybrid Rhizoctonia fungi.</title>
        <authorList>
            <person name="Li C."/>
            <person name="Chen X."/>
        </authorList>
    </citation>
    <scope>NUCLEOTIDE SEQUENCE</scope>
    <source>
        <strain evidence="5">AG-1 IA</strain>
    </source>
</reference>
<dbReference type="GeneID" id="67023616"/>
<dbReference type="Pfam" id="PF12770">
    <property type="entry name" value="CHAT"/>
    <property type="match status" value="1"/>
</dbReference>
<dbReference type="Gene3D" id="1.25.40.10">
    <property type="entry name" value="Tetratricopeptide repeat domain"/>
    <property type="match status" value="4"/>
</dbReference>
<organism evidence="5 6">
    <name type="scientific">Rhizoctonia solani</name>
    <dbReference type="NCBI Taxonomy" id="456999"/>
    <lineage>
        <taxon>Eukaryota</taxon>
        <taxon>Fungi</taxon>
        <taxon>Dikarya</taxon>
        <taxon>Basidiomycota</taxon>
        <taxon>Agaricomycotina</taxon>
        <taxon>Agaricomycetes</taxon>
        <taxon>Cantharellales</taxon>
        <taxon>Ceratobasidiaceae</taxon>
        <taxon>Rhizoctonia</taxon>
    </lineage>
</organism>
<dbReference type="KEGG" id="rsx:RhiXN_01334"/>
<feature type="domain" description="CHAT" evidence="3">
    <location>
        <begin position="1157"/>
        <end position="1394"/>
    </location>
</feature>
<name>A0A8H8T2W2_9AGAM</name>
<dbReference type="RefSeq" id="XP_043186976.1">
    <property type="nucleotide sequence ID" value="XM_043321153.1"/>
</dbReference>
<feature type="compositionally biased region" description="Basic and acidic residues" evidence="2">
    <location>
        <begin position="1637"/>
        <end position="1647"/>
    </location>
</feature>
<evidence type="ECO:0000256" key="1">
    <source>
        <dbReference type="PROSITE-ProRule" id="PRU00339"/>
    </source>
</evidence>
<dbReference type="InterPro" id="IPR057678">
    <property type="entry name" value="DUF7918"/>
</dbReference>
<keyword evidence="1" id="KW-0802">TPR repeat</keyword>
<dbReference type="InterPro" id="IPR019734">
    <property type="entry name" value="TPR_rpt"/>
</dbReference>
<dbReference type="Gene3D" id="1.20.120.660">
    <property type="entry name" value="IL-4 antagonist (De novo design) like domain"/>
    <property type="match status" value="1"/>
</dbReference>
<evidence type="ECO:0000259" key="4">
    <source>
        <dbReference type="Pfam" id="PF25534"/>
    </source>
</evidence>
<evidence type="ECO:0000313" key="6">
    <source>
        <dbReference type="Proteomes" id="UP000650533"/>
    </source>
</evidence>
<dbReference type="SUPFAM" id="SSF48452">
    <property type="entry name" value="TPR-like"/>
    <property type="match status" value="2"/>
</dbReference>